<name>A0A382R3C3_9ZZZZ</name>
<feature type="non-terminal residue" evidence="3">
    <location>
        <position position="1"/>
    </location>
</feature>
<dbReference type="InterPro" id="IPR052350">
    <property type="entry name" value="Metallo-dep_Lactonases"/>
</dbReference>
<dbReference type="EMBL" id="UINC01118449">
    <property type="protein sequence ID" value="SVC91578.1"/>
    <property type="molecule type" value="Genomic_DNA"/>
</dbReference>
<feature type="domain" description="Amidohydrolase-related" evidence="2">
    <location>
        <begin position="33"/>
        <end position="277"/>
    </location>
</feature>
<dbReference type="SUPFAM" id="SSF51556">
    <property type="entry name" value="Metallo-dependent hydrolases"/>
    <property type="match status" value="1"/>
</dbReference>
<dbReference type="PANTHER" id="PTHR43569">
    <property type="entry name" value="AMIDOHYDROLASE"/>
    <property type="match status" value="1"/>
</dbReference>
<sequence>TVFVECLNSYRTQGPEALRPVGETEYVEHIAATSDAAAGSTRVAAGIIGFADLSLGAAVRPVLEAQLEASGRFRGIRHVSAWDPSKQIHDAHTNPPERLLGQRKFRDGFACLNDLGLTFDAWLYHPQLPELTDLARAFPDTTIVLDHIGGPIGIGPYAGKREEIFGLWRHDIAELAQCANVVVKLGGLTMSVAGFRWHKRTEPPGSEELAEVMGPYYRHCIEQFGADRCMFESNFPVDRLSCSYTVLWNAFKRLSQDYSETERSKLFHETAMRIYRLHS</sequence>
<dbReference type="InterPro" id="IPR032466">
    <property type="entry name" value="Metal_Hydrolase"/>
</dbReference>
<protein>
    <recommendedName>
        <fullName evidence="2">Amidohydrolase-related domain-containing protein</fullName>
    </recommendedName>
</protein>
<comment type="similarity">
    <text evidence="1">Belongs to the metallo-dependent hydrolases superfamily.</text>
</comment>
<gene>
    <name evidence="3" type="ORF">METZ01_LOCUS344432</name>
</gene>
<accession>A0A382R3C3</accession>
<proteinExistence type="inferred from homology"/>
<dbReference type="Pfam" id="PF04909">
    <property type="entry name" value="Amidohydro_2"/>
    <property type="match status" value="1"/>
</dbReference>
<dbReference type="Gene3D" id="3.20.20.140">
    <property type="entry name" value="Metal-dependent hydrolases"/>
    <property type="match status" value="1"/>
</dbReference>
<dbReference type="InterPro" id="IPR006680">
    <property type="entry name" value="Amidohydro-rel"/>
</dbReference>
<dbReference type="PANTHER" id="PTHR43569:SF1">
    <property type="entry name" value="BLL3371 PROTEIN"/>
    <property type="match status" value="1"/>
</dbReference>
<organism evidence="3">
    <name type="scientific">marine metagenome</name>
    <dbReference type="NCBI Taxonomy" id="408172"/>
    <lineage>
        <taxon>unclassified sequences</taxon>
        <taxon>metagenomes</taxon>
        <taxon>ecological metagenomes</taxon>
    </lineage>
</organism>
<dbReference type="GO" id="GO:0016787">
    <property type="term" value="F:hydrolase activity"/>
    <property type="evidence" value="ECO:0007669"/>
    <property type="project" value="InterPro"/>
</dbReference>
<reference evidence="3" key="1">
    <citation type="submission" date="2018-05" db="EMBL/GenBank/DDBJ databases">
        <authorList>
            <person name="Lanie J.A."/>
            <person name="Ng W.-L."/>
            <person name="Kazmierczak K.M."/>
            <person name="Andrzejewski T.M."/>
            <person name="Davidsen T.M."/>
            <person name="Wayne K.J."/>
            <person name="Tettelin H."/>
            <person name="Glass J.I."/>
            <person name="Rusch D."/>
            <person name="Podicherti R."/>
            <person name="Tsui H.-C.T."/>
            <person name="Winkler M.E."/>
        </authorList>
    </citation>
    <scope>NUCLEOTIDE SEQUENCE</scope>
</reference>
<evidence type="ECO:0000256" key="1">
    <source>
        <dbReference type="ARBA" id="ARBA00038310"/>
    </source>
</evidence>
<evidence type="ECO:0000313" key="3">
    <source>
        <dbReference type="EMBL" id="SVC91578.1"/>
    </source>
</evidence>
<dbReference type="AlphaFoldDB" id="A0A382R3C3"/>
<evidence type="ECO:0000259" key="2">
    <source>
        <dbReference type="Pfam" id="PF04909"/>
    </source>
</evidence>